<dbReference type="GO" id="GO:0000981">
    <property type="term" value="F:DNA-binding transcription factor activity, RNA polymerase II-specific"/>
    <property type="evidence" value="ECO:0007669"/>
    <property type="project" value="InterPro"/>
</dbReference>
<evidence type="ECO:0000313" key="9">
    <source>
        <dbReference type="Proteomes" id="UP000078561"/>
    </source>
</evidence>
<dbReference type="PANTHER" id="PTHR47338:SF5">
    <property type="entry name" value="ZN(II)2CYS6 TRANSCRIPTION FACTOR (EUROFUNG)"/>
    <property type="match status" value="1"/>
</dbReference>
<evidence type="ECO:0000313" key="8">
    <source>
        <dbReference type="EMBL" id="SAM04941.1"/>
    </source>
</evidence>
<reference evidence="8" key="1">
    <citation type="submission" date="2016-04" db="EMBL/GenBank/DDBJ databases">
        <authorList>
            <person name="Evans L.H."/>
            <person name="Alamgir A."/>
            <person name="Owens N."/>
            <person name="Weber N.D."/>
            <person name="Virtaneva K."/>
            <person name="Barbian K."/>
            <person name="Babar A."/>
            <person name="Rosenke K."/>
        </authorList>
    </citation>
    <scope>NUCLEOTIDE SEQUENCE [LARGE SCALE GENOMIC DNA]</scope>
    <source>
        <strain evidence="8">CBS 101.48</strain>
    </source>
</reference>
<name>A0A163K2U7_ABSGL</name>
<feature type="region of interest" description="Disordered" evidence="6">
    <location>
        <begin position="73"/>
        <end position="156"/>
    </location>
</feature>
<dbReference type="Pfam" id="PF00172">
    <property type="entry name" value="Zn_clus"/>
    <property type="match status" value="1"/>
</dbReference>
<evidence type="ECO:0000256" key="4">
    <source>
        <dbReference type="ARBA" id="ARBA00023163"/>
    </source>
</evidence>
<sequence length="219" mass="23800">MNSADQILSSTTVSHTSNYLSLFRSRSTGTMHHVPRRLSSGSACETCRRRKTKCDGGQPCAFCASNRIECIHRPSRRKRSSPKSSPKSTLDTSYQQHTYLTPPPSSSSSSSSSSSLSSPPSPIYSALNPPSRSGLSVMDHIKSDSPSLSKQSSCPSLIRASKKTEMPTMMGKYFSPYKVTESLSNVLASYRSTILPNVFSGDTGSIRIQKSFPYIPSAL</sequence>
<evidence type="ECO:0000256" key="3">
    <source>
        <dbReference type="ARBA" id="ARBA00023015"/>
    </source>
</evidence>
<accession>A0A163K2U7</accession>
<dbReference type="GO" id="GO:0005634">
    <property type="term" value="C:nucleus"/>
    <property type="evidence" value="ECO:0007669"/>
    <property type="project" value="UniProtKB-SubCell"/>
</dbReference>
<evidence type="ECO:0000256" key="6">
    <source>
        <dbReference type="SAM" id="MobiDB-lite"/>
    </source>
</evidence>
<dbReference type="InParanoid" id="A0A163K2U7"/>
<dbReference type="InterPro" id="IPR001138">
    <property type="entry name" value="Zn2Cys6_DnaBD"/>
</dbReference>
<dbReference type="Gene3D" id="4.10.240.10">
    <property type="entry name" value="Zn(2)-C6 fungal-type DNA-binding domain"/>
    <property type="match status" value="1"/>
</dbReference>
<dbReference type="PROSITE" id="PS00463">
    <property type="entry name" value="ZN2_CY6_FUNGAL_1"/>
    <property type="match status" value="1"/>
</dbReference>
<dbReference type="SMART" id="SM00066">
    <property type="entry name" value="GAL4"/>
    <property type="match status" value="1"/>
</dbReference>
<evidence type="ECO:0000256" key="2">
    <source>
        <dbReference type="ARBA" id="ARBA00022723"/>
    </source>
</evidence>
<dbReference type="CDD" id="cd00067">
    <property type="entry name" value="GAL4"/>
    <property type="match status" value="1"/>
</dbReference>
<keyword evidence="3" id="KW-0805">Transcription regulation</keyword>
<dbReference type="PROSITE" id="PS50048">
    <property type="entry name" value="ZN2_CY6_FUNGAL_2"/>
    <property type="match status" value="1"/>
</dbReference>
<keyword evidence="2" id="KW-0479">Metal-binding</keyword>
<feature type="compositionally biased region" description="Low complexity" evidence="6">
    <location>
        <begin position="106"/>
        <end position="118"/>
    </location>
</feature>
<evidence type="ECO:0000256" key="5">
    <source>
        <dbReference type="ARBA" id="ARBA00023242"/>
    </source>
</evidence>
<dbReference type="InterPro" id="IPR050815">
    <property type="entry name" value="TF_fung"/>
</dbReference>
<dbReference type="InterPro" id="IPR036864">
    <property type="entry name" value="Zn2-C6_fun-type_DNA-bd_sf"/>
</dbReference>
<keyword evidence="4" id="KW-0804">Transcription</keyword>
<dbReference type="GO" id="GO:0008270">
    <property type="term" value="F:zinc ion binding"/>
    <property type="evidence" value="ECO:0007669"/>
    <property type="project" value="InterPro"/>
</dbReference>
<feature type="domain" description="Zn(2)-C6 fungal-type" evidence="7">
    <location>
        <begin position="43"/>
        <end position="72"/>
    </location>
</feature>
<dbReference type="PANTHER" id="PTHR47338">
    <property type="entry name" value="ZN(II)2CYS6 TRANSCRIPTION FACTOR (EUROFUNG)-RELATED"/>
    <property type="match status" value="1"/>
</dbReference>
<evidence type="ECO:0000256" key="1">
    <source>
        <dbReference type="ARBA" id="ARBA00004123"/>
    </source>
</evidence>
<dbReference type="Proteomes" id="UP000078561">
    <property type="component" value="Unassembled WGS sequence"/>
</dbReference>
<dbReference type="OrthoDB" id="2123952at2759"/>
<dbReference type="AlphaFoldDB" id="A0A163K2U7"/>
<gene>
    <name evidence="8" type="primary">ABSGL_10807.1 scaffold 12033</name>
</gene>
<proteinExistence type="predicted"/>
<protein>
    <recommendedName>
        <fullName evidence="7">Zn(2)-C6 fungal-type domain-containing protein</fullName>
    </recommendedName>
</protein>
<comment type="subcellular location">
    <subcellularLocation>
        <location evidence="1">Nucleus</location>
    </subcellularLocation>
</comment>
<keyword evidence="5" id="KW-0539">Nucleus</keyword>
<keyword evidence="9" id="KW-1185">Reference proteome</keyword>
<organism evidence="8">
    <name type="scientific">Absidia glauca</name>
    <name type="common">Pin mould</name>
    <dbReference type="NCBI Taxonomy" id="4829"/>
    <lineage>
        <taxon>Eukaryota</taxon>
        <taxon>Fungi</taxon>
        <taxon>Fungi incertae sedis</taxon>
        <taxon>Mucoromycota</taxon>
        <taxon>Mucoromycotina</taxon>
        <taxon>Mucoromycetes</taxon>
        <taxon>Mucorales</taxon>
        <taxon>Cunninghamellaceae</taxon>
        <taxon>Absidia</taxon>
    </lineage>
</organism>
<evidence type="ECO:0000259" key="7">
    <source>
        <dbReference type="PROSITE" id="PS50048"/>
    </source>
</evidence>
<dbReference type="EMBL" id="LT554417">
    <property type="protein sequence ID" value="SAM04941.1"/>
    <property type="molecule type" value="Genomic_DNA"/>
</dbReference>
<dbReference type="SUPFAM" id="SSF57701">
    <property type="entry name" value="Zn2/Cys6 DNA-binding domain"/>
    <property type="match status" value="1"/>
</dbReference>
<dbReference type="STRING" id="4829.A0A163K2U7"/>
<feature type="compositionally biased region" description="Low complexity" evidence="6">
    <location>
        <begin position="144"/>
        <end position="156"/>
    </location>
</feature>
<feature type="compositionally biased region" description="Polar residues" evidence="6">
    <location>
        <begin position="89"/>
        <end position="99"/>
    </location>
</feature>